<gene>
    <name evidence="11 13" type="primary">nadD</name>
    <name evidence="13" type="ORF">IMCC3135_30400</name>
</gene>
<keyword evidence="6 11" id="KW-0548">Nucleotidyltransferase</keyword>
<reference evidence="13 14" key="1">
    <citation type="submission" date="2016-12" db="EMBL/GenBank/DDBJ databases">
        <authorList>
            <person name="Song W.-J."/>
            <person name="Kurnit D.M."/>
        </authorList>
    </citation>
    <scope>NUCLEOTIDE SEQUENCE [LARGE SCALE GENOMIC DNA]</scope>
    <source>
        <strain evidence="13 14">IMCC3135</strain>
    </source>
</reference>
<dbReference type="KEGG" id="gai:IMCC3135_30400"/>
<dbReference type="Proteomes" id="UP000250079">
    <property type="component" value="Chromosome"/>
</dbReference>
<keyword evidence="8 11" id="KW-0067">ATP-binding</keyword>
<evidence type="ECO:0000256" key="11">
    <source>
        <dbReference type="HAMAP-Rule" id="MF_00244"/>
    </source>
</evidence>
<evidence type="ECO:0000256" key="7">
    <source>
        <dbReference type="ARBA" id="ARBA00022741"/>
    </source>
</evidence>
<dbReference type="GO" id="GO:0004515">
    <property type="term" value="F:nicotinate-nucleotide adenylyltransferase activity"/>
    <property type="evidence" value="ECO:0007669"/>
    <property type="project" value="UniProtKB-UniRule"/>
</dbReference>
<dbReference type="SUPFAM" id="SSF52374">
    <property type="entry name" value="Nucleotidylyl transferase"/>
    <property type="match status" value="1"/>
</dbReference>
<comment type="catalytic activity">
    <reaction evidence="10 11">
        <text>nicotinate beta-D-ribonucleotide + ATP + H(+) = deamido-NAD(+) + diphosphate</text>
        <dbReference type="Rhea" id="RHEA:22860"/>
        <dbReference type="ChEBI" id="CHEBI:15378"/>
        <dbReference type="ChEBI" id="CHEBI:30616"/>
        <dbReference type="ChEBI" id="CHEBI:33019"/>
        <dbReference type="ChEBI" id="CHEBI:57502"/>
        <dbReference type="ChEBI" id="CHEBI:58437"/>
        <dbReference type="EC" id="2.7.7.18"/>
    </reaction>
</comment>
<dbReference type="EMBL" id="CP018632">
    <property type="protein sequence ID" value="ASJ76129.1"/>
    <property type="molecule type" value="Genomic_DNA"/>
</dbReference>
<dbReference type="Gene3D" id="3.40.50.620">
    <property type="entry name" value="HUPs"/>
    <property type="match status" value="1"/>
</dbReference>
<dbReference type="InterPro" id="IPR014729">
    <property type="entry name" value="Rossmann-like_a/b/a_fold"/>
</dbReference>
<comment type="pathway">
    <text evidence="2 11">Cofactor biosynthesis; NAD(+) biosynthesis; deamido-NAD(+) from nicotinate D-ribonucleotide: step 1/1.</text>
</comment>
<feature type="domain" description="Cytidyltransferase-like" evidence="12">
    <location>
        <begin position="20"/>
        <end position="196"/>
    </location>
</feature>
<dbReference type="OrthoDB" id="5295945at2"/>
<dbReference type="NCBIfam" id="NF000839">
    <property type="entry name" value="PRK00071.1-1"/>
    <property type="match status" value="1"/>
</dbReference>
<dbReference type="EC" id="2.7.7.18" evidence="11"/>
<evidence type="ECO:0000256" key="2">
    <source>
        <dbReference type="ARBA" id="ARBA00005019"/>
    </source>
</evidence>
<accession>A0A2Z2NXX5</accession>
<evidence type="ECO:0000256" key="3">
    <source>
        <dbReference type="ARBA" id="ARBA00009014"/>
    </source>
</evidence>
<keyword evidence="14" id="KW-1185">Reference proteome</keyword>
<evidence type="ECO:0000256" key="8">
    <source>
        <dbReference type="ARBA" id="ARBA00022840"/>
    </source>
</evidence>
<dbReference type="NCBIfam" id="NF000840">
    <property type="entry name" value="PRK00071.1-3"/>
    <property type="match status" value="1"/>
</dbReference>
<dbReference type="NCBIfam" id="TIGR00482">
    <property type="entry name" value="nicotinate (nicotinamide) nucleotide adenylyltransferase"/>
    <property type="match status" value="1"/>
</dbReference>
<dbReference type="AlphaFoldDB" id="A0A2Z2NXX5"/>
<dbReference type="Pfam" id="PF01467">
    <property type="entry name" value="CTP_transf_like"/>
    <property type="match status" value="1"/>
</dbReference>
<keyword evidence="9 11" id="KW-0520">NAD</keyword>
<comment type="function">
    <text evidence="1 11">Catalyzes the reversible adenylation of nicotinate mononucleotide (NaMN) to nicotinic acid adenine dinucleotide (NaAD).</text>
</comment>
<keyword evidence="5 11" id="KW-0808">Transferase</keyword>
<organism evidence="13 14">
    <name type="scientific">Granulosicoccus antarcticus IMCC3135</name>
    <dbReference type="NCBI Taxonomy" id="1192854"/>
    <lineage>
        <taxon>Bacteria</taxon>
        <taxon>Pseudomonadati</taxon>
        <taxon>Pseudomonadota</taxon>
        <taxon>Gammaproteobacteria</taxon>
        <taxon>Chromatiales</taxon>
        <taxon>Granulosicoccaceae</taxon>
        <taxon>Granulosicoccus</taxon>
    </lineage>
</organism>
<keyword evidence="4 11" id="KW-0662">Pyridine nucleotide biosynthesis</keyword>
<evidence type="ECO:0000256" key="6">
    <source>
        <dbReference type="ARBA" id="ARBA00022695"/>
    </source>
</evidence>
<dbReference type="HAMAP" id="MF_00244">
    <property type="entry name" value="NaMN_adenylyltr"/>
    <property type="match status" value="1"/>
</dbReference>
<comment type="similarity">
    <text evidence="3 11">Belongs to the NadD family.</text>
</comment>
<evidence type="ECO:0000256" key="1">
    <source>
        <dbReference type="ARBA" id="ARBA00002324"/>
    </source>
</evidence>
<name>A0A2Z2NXX5_9GAMM</name>
<dbReference type="RefSeq" id="WP_157736368.1">
    <property type="nucleotide sequence ID" value="NZ_CP018632.1"/>
</dbReference>
<dbReference type="PANTHER" id="PTHR39321">
    <property type="entry name" value="NICOTINATE-NUCLEOTIDE ADENYLYLTRANSFERASE-RELATED"/>
    <property type="match status" value="1"/>
</dbReference>
<protein>
    <recommendedName>
        <fullName evidence="11">Probable nicotinate-nucleotide adenylyltransferase</fullName>
        <ecNumber evidence="11">2.7.7.18</ecNumber>
    </recommendedName>
    <alternativeName>
        <fullName evidence="11">Deamido-NAD(+) diphosphorylase</fullName>
    </alternativeName>
    <alternativeName>
        <fullName evidence="11">Deamido-NAD(+) pyrophosphorylase</fullName>
    </alternativeName>
    <alternativeName>
        <fullName evidence="11">Nicotinate mononucleotide adenylyltransferase</fullName>
        <shortName evidence="11">NaMN adenylyltransferase</shortName>
    </alternativeName>
</protein>
<evidence type="ECO:0000256" key="4">
    <source>
        <dbReference type="ARBA" id="ARBA00022642"/>
    </source>
</evidence>
<evidence type="ECO:0000256" key="5">
    <source>
        <dbReference type="ARBA" id="ARBA00022679"/>
    </source>
</evidence>
<keyword evidence="7 11" id="KW-0547">Nucleotide-binding</keyword>
<evidence type="ECO:0000256" key="9">
    <source>
        <dbReference type="ARBA" id="ARBA00023027"/>
    </source>
</evidence>
<evidence type="ECO:0000313" key="14">
    <source>
        <dbReference type="Proteomes" id="UP000250079"/>
    </source>
</evidence>
<sequence>MASESAVDGSRSGAHTRVGLFGGTFDPVHYGHLRPAVEMAEQYQLSKLYLLPNHRPVHRGPTAATTDCRIDMLKIALQDAPRLQVDTREALRDKPSYTFDTLCEIHAEQPEATLLFFMGMDAFAAFDTWHDWEGILNLANLVIVGRPEAEHSDFSARLVARQQERCGHKIESGGAGVIELCEVTQMAISATDVRRRIANEQTVRFLLPEQVLEYIGRNNLYRKSQ</sequence>
<dbReference type="GO" id="GO:0005524">
    <property type="term" value="F:ATP binding"/>
    <property type="evidence" value="ECO:0007669"/>
    <property type="project" value="UniProtKB-KW"/>
</dbReference>
<evidence type="ECO:0000259" key="12">
    <source>
        <dbReference type="Pfam" id="PF01467"/>
    </source>
</evidence>
<dbReference type="PANTHER" id="PTHR39321:SF3">
    <property type="entry name" value="PHOSPHOPANTETHEINE ADENYLYLTRANSFERASE"/>
    <property type="match status" value="1"/>
</dbReference>
<evidence type="ECO:0000256" key="10">
    <source>
        <dbReference type="ARBA" id="ARBA00048721"/>
    </source>
</evidence>
<dbReference type="InterPro" id="IPR005248">
    <property type="entry name" value="NadD/NMNAT"/>
</dbReference>
<dbReference type="CDD" id="cd02165">
    <property type="entry name" value="NMNAT"/>
    <property type="match status" value="1"/>
</dbReference>
<dbReference type="NCBIfam" id="TIGR00125">
    <property type="entry name" value="cyt_tran_rel"/>
    <property type="match status" value="1"/>
</dbReference>
<evidence type="ECO:0000313" key="13">
    <source>
        <dbReference type="EMBL" id="ASJ76129.1"/>
    </source>
</evidence>
<proteinExistence type="inferred from homology"/>
<dbReference type="UniPathway" id="UPA00253">
    <property type="reaction ID" value="UER00332"/>
</dbReference>
<dbReference type="GO" id="GO:0009435">
    <property type="term" value="P:NAD+ biosynthetic process"/>
    <property type="evidence" value="ECO:0007669"/>
    <property type="project" value="UniProtKB-UniRule"/>
</dbReference>
<dbReference type="InterPro" id="IPR004821">
    <property type="entry name" value="Cyt_trans-like"/>
</dbReference>